<dbReference type="GO" id="GO:0005886">
    <property type="term" value="C:plasma membrane"/>
    <property type="evidence" value="ECO:0007669"/>
    <property type="project" value="TreeGrafter"/>
</dbReference>
<dbReference type="PROSITE" id="PS51885">
    <property type="entry name" value="NEPRILYSIN"/>
    <property type="match status" value="1"/>
</dbReference>
<evidence type="ECO:0000313" key="5">
    <source>
        <dbReference type="Proteomes" id="UP000821866"/>
    </source>
</evidence>
<organism evidence="4 5">
    <name type="scientific">Rhipicephalus microplus</name>
    <name type="common">Cattle tick</name>
    <name type="synonym">Boophilus microplus</name>
    <dbReference type="NCBI Taxonomy" id="6941"/>
    <lineage>
        <taxon>Eukaryota</taxon>
        <taxon>Metazoa</taxon>
        <taxon>Ecdysozoa</taxon>
        <taxon>Arthropoda</taxon>
        <taxon>Chelicerata</taxon>
        <taxon>Arachnida</taxon>
        <taxon>Acari</taxon>
        <taxon>Parasitiformes</taxon>
        <taxon>Ixodida</taxon>
        <taxon>Ixodoidea</taxon>
        <taxon>Ixodidae</taxon>
        <taxon>Rhipicephalinae</taxon>
        <taxon>Rhipicephalus</taxon>
        <taxon>Boophilus</taxon>
    </lineage>
</organism>
<keyword evidence="5" id="KW-1185">Reference proteome</keyword>
<evidence type="ECO:0000313" key="4">
    <source>
        <dbReference type="EMBL" id="KAH8030199.1"/>
    </source>
</evidence>
<dbReference type="InterPro" id="IPR000718">
    <property type="entry name" value="Peptidase_M13"/>
</dbReference>
<dbReference type="InterPro" id="IPR042089">
    <property type="entry name" value="Peptidase_M13_dom_2"/>
</dbReference>
<dbReference type="Pfam" id="PF05649">
    <property type="entry name" value="Peptidase_M13_N"/>
    <property type="match status" value="1"/>
</dbReference>
<dbReference type="Proteomes" id="UP000821866">
    <property type="component" value="Chromosome 3"/>
</dbReference>
<dbReference type="InterPro" id="IPR024079">
    <property type="entry name" value="MetalloPept_cat_dom_sf"/>
</dbReference>
<dbReference type="GO" id="GO:0016485">
    <property type="term" value="P:protein processing"/>
    <property type="evidence" value="ECO:0007669"/>
    <property type="project" value="TreeGrafter"/>
</dbReference>
<evidence type="ECO:0000256" key="2">
    <source>
        <dbReference type="SAM" id="MobiDB-lite"/>
    </source>
</evidence>
<protein>
    <recommendedName>
        <fullName evidence="3">Peptidase M13 N-terminal domain-containing protein</fullName>
    </recommendedName>
</protein>
<feature type="region of interest" description="Disordered" evidence="2">
    <location>
        <begin position="228"/>
        <end position="255"/>
    </location>
</feature>
<dbReference type="Gene3D" id="3.40.390.10">
    <property type="entry name" value="Collagenase (Catalytic Domain)"/>
    <property type="match status" value="1"/>
</dbReference>
<evidence type="ECO:0000259" key="3">
    <source>
        <dbReference type="Pfam" id="PF05649"/>
    </source>
</evidence>
<feature type="compositionally biased region" description="Basic and acidic residues" evidence="2">
    <location>
        <begin position="228"/>
        <end position="239"/>
    </location>
</feature>
<dbReference type="SUPFAM" id="SSF55486">
    <property type="entry name" value="Metalloproteases ('zincins'), catalytic domain"/>
    <property type="match status" value="1"/>
</dbReference>
<name>A0A9J6E6U6_RHIMP</name>
<dbReference type="EMBL" id="JABSTU010000005">
    <property type="protein sequence ID" value="KAH8030199.1"/>
    <property type="molecule type" value="Genomic_DNA"/>
</dbReference>
<reference evidence="4" key="1">
    <citation type="journal article" date="2020" name="Cell">
        <title>Large-Scale Comparative Analyses of Tick Genomes Elucidate Their Genetic Diversity and Vector Capacities.</title>
        <authorList>
            <consortium name="Tick Genome and Microbiome Consortium (TIGMIC)"/>
            <person name="Jia N."/>
            <person name="Wang J."/>
            <person name="Shi W."/>
            <person name="Du L."/>
            <person name="Sun Y."/>
            <person name="Zhan W."/>
            <person name="Jiang J.F."/>
            <person name="Wang Q."/>
            <person name="Zhang B."/>
            <person name="Ji P."/>
            <person name="Bell-Sakyi L."/>
            <person name="Cui X.M."/>
            <person name="Yuan T.T."/>
            <person name="Jiang B.G."/>
            <person name="Yang W.F."/>
            <person name="Lam T.T."/>
            <person name="Chang Q.C."/>
            <person name="Ding S.J."/>
            <person name="Wang X.J."/>
            <person name="Zhu J.G."/>
            <person name="Ruan X.D."/>
            <person name="Zhao L."/>
            <person name="Wei J.T."/>
            <person name="Ye R.Z."/>
            <person name="Que T.C."/>
            <person name="Du C.H."/>
            <person name="Zhou Y.H."/>
            <person name="Cheng J.X."/>
            <person name="Dai P.F."/>
            <person name="Guo W.B."/>
            <person name="Han X.H."/>
            <person name="Huang E.J."/>
            <person name="Li L.F."/>
            <person name="Wei W."/>
            <person name="Gao Y.C."/>
            <person name="Liu J.Z."/>
            <person name="Shao H.Z."/>
            <person name="Wang X."/>
            <person name="Wang C.C."/>
            <person name="Yang T.C."/>
            <person name="Huo Q.B."/>
            <person name="Li W."/>
            <person name="Chen H.Y."/>
            <person name="Chen S.E."/>
            <person name="Zhou L.G."/>
            <person name="Ni X.B."/>
            <person name="Tian J.H."/>
            <person name="Sheng Y."/>
            <person name="Liu T."/>
            <person name="Pan Y.S."/>
            <person name="Xia L.Y."/>
            <person name="Li J."/>
            <person name="Zhao F."/>
            <person name="Cao W.C."/>
        </authorList>
    </citation>
    <scope>NUCLEOTIDE SEQUENCE</scope>
    <source>
        <strain evidence="4">Rmic-2018</strain>
    </source>
</reference>
<gene>
    <name evidence="4" type="ORF">HPB51_006631</name>
</gene>
<reference evidence="4" key="2">
    <citation type="submission" date="2021-09" db="EMBL/GenBank/DDBJ databases">
        <authorList>
            <person name="Jia N."/>
            <person name="Wang J."/>
            <person name="Shi W."/>
            <person name="Du L."/>
            <person name="Sun Y."/>
            <person name="Zhan W."/>
            <person name="Jiang J."/>
            <person name="Wang Q."/>
            <person name="Zhang B."/>
            <person name="Ji P."/>
            <person name="Sakyi L.B."/>
            <person name="Cui X."/>
            <person name="Yuan T."/>
            <person name="Jiang B."/>
            <person name="Yang W."/>
            <person name="Lam T.T.-Y."/>
            <person name="Chang Q."/>
            <person name="Ding S."/>
            <person name="Wang X."/>
            <person name="Zhu J."/>
            <person name="Ruan X."/>
            <person name="Zhao L."/>
            <person name="Wei J."/>
            <person name="Que T."/>
            <person name="Du C."/>
            <person name="Cheng J."/>
            <person name="Dai P."/>
            <person name="Han X."/>
            <person name="Huang E."/>
            <person name="Gao Y."/>
            <person name="Liu J."/>
            <person name="Shao H."/>
            <person name="Ye R."/>
            <person name="Li L."/>
            <person name="Wei W."/>
            <person name="Wang X."/>
            <person name="Wang C."/>
            <person name="Huo Q."/>
            <person name="Li W."/>
            <person name="Guo W."/>
            <person name="Chen H."/>
            <person name="Chen S."/>
            <person name="Zhou L."/>
            <person name="Zhou L."/>
            <person name="Ni X."/>
            <person name="Tian J."/>
            <person name="Zhou Y."/>
            <person name="Sheng Y."/>
            <person name="Liu T."/>
            <person name="Pan Y."/>
            <person name="Xia L."/>
            <person name="Li J."/>
            <person name="Zhao F."/>
            <person name="Cao W."/>
        </authorList>
    </citation>
    <scope>NUCLEOTIDE SEQUENCE</scope>
    <source>
        <strain evidence="4">Rmic-2018</strain>
        <tissue evidence="4">Larvae</tissue>
    </source>
</reference>
<evidence type="ECO:0000256" key="1">
    <source>
        <dbReference type="ARBA" id="ARBA00007357"/>
    </source>
</evidence>
<dbReference type="PANTHER" id="PTHR11733:SF241">
    <property type="entry name" value="GH26575P-RELATED"/>
    <property type="match status" value="1"/>
</dbReference>
<dbReference type="PANTHER" id="PTHR11733">
    <property type="entry name" value="ZINC METALLOPROTEASE FAMILY M13 NEPRILYSIN-RELATED"/>
    <property type="match status" value="1"/>
</dbReference>
<proteinExistence type="inferred from homology"/>
<comment type="similarity">
    <text evidence="1">Belongs to the peptidase M13 family.</text>
</comment>
<dbReference type="Gene3D" id="1.10.1380.10">
    <property type="entry name" value="Neutral endopeptidase , domain2"/>
    <property type="match status" value="1"/>
</dbReference>
<accession>A0A9J6E6U6</accession>
<feature type="compositionally biased region" description="Polar residues" evidence="2">
    <location>
        <begin position="240"/>
        <end position="249"/>
    </location>
</feature>
<comment type="caution">
    <text evidence="4">The sequence shown here is derived from an EMBL/GenBank/DDBJ whole genome shotgun (WGS) entry which is preliminary data.</text>
</comment>
<sequence length="514" mass="58862">MNYTRGHGKTRCKTIKKYPADVRHQNSKVHTSQATQNLPCIGQECHEVAEFIESLMDDSVNPCTDLYRHVCARWIKDTKRPSSFMTDAAQDFSETLHEALSRAYLHGENHELMQNAAIFYNSCLTYLEKDARIKATTDELFEALNISVSKWLIRDDPMQFFRDVLRLSLVHRFHTLLAFIVIEDSGIVSLKVTRWYPLHNFIPPGHMDRLKEYVSRFITVVGKDKASDARRRRDSHSGQESRNFTNANDSEQRLQDAECETFPAKTWIEVLRQELSLTENVPIIVSGMYTICKELNEVLVQANLKKKAVLCNSGKKVTPTDFVSNVVNLYVRDIKNCLLPSVDSRADLGLKQLLLGTDLAAHRSIIVVPPTFTVPPWYYRHVEDDKYINIAMIQDCYARHSASLHTKLNDTQFDHAFSVMESLRVAYEVKRHYDRDLVSRYKPRLISSNLLFYKRACLMLCTTQDTTPFDLHTTDFETAYASCILAAANAPTFIDIFGCDAGDTMTVISSCYVH</sequence>
<dbReference type="AlphaFoldDB" id="A0A9J6E6U6"/>
<feature type="domain" description="Peptidase M13 N-terminal" evidence="3">
    <location>
        <begin position="62"/>
        <end position="184"/>
    </location>
</feature>
<dbReference type="GO" id="GO:0004222">
    <property type="term" value="F:metalloendopeptidase activity"/>
    <property type="evidence" value="ECO:0007669"/>
    <property type="project" value="InterPro"/>
</dbReference>
<dbReference type="InterPro" id="IPR008753">
    <property type="entry name" value="Peptidase_M13_N"/>
</dbReference>